<dbReference type="InterPro" id="IPR001611">
    <property type="entry name" value="Leu-rich_rpt"/>
</dbReference>
<dbReference type="Gene3D" id="3.80.10.10">
    <property type="entry name" value="Ribonuclease Inhibitor"/>
    <property type="match status" value="1"/>
</dbReference>
<reference evidence="4" key="1">
    <citation type="submission" date="2025-08" db="UniProtKB">
        <authorList>
            <consortium name="RefSeq"/>
        </authorList>
    </citation>
    <scope>IDENTIFICATION</scope>
</reference>
<dbReference type="STRING" id="121845.A0A1S3CW94"/>
<evidence type="ECO:0000313" key="3">
    <source>
        <dbReference type="Proteomes" id="UP000079169"/>
    </source>
</evidence>
<dbReference type="InterPro" id="IPR003591">
    <property type="entry name" value="Leu-rich_rpt_typical-subtyp"/>
</dbReference>
<sequence length="315" mass="36353">MSFLTILMKVLKNEPINTTHVINPQDTKIPMKPKTSLIVNTVKEYWHEFPRTLTSLMASNIALDDIGNKMRPLLQLKVLDLSNNCLTNLPEYLGNLPLGELNLSHNQLTHQSNWSWMKKPCIQKTLNKLVLSHNKMIKLPTTTYKFYNLIELHLESTNLITMPIWLCTSFPKLRVLDLSMNTLMFLPASVESFKHSLDTFIVPFVHTPHDFPLTSNYTSFPSLKSLAAKFVFPNRFKLTPKTCPESLIIYLFNHINHCKCGRIVYSEDDRLVSGHFKEEALWSDWSNHITHQRMANVGRVNILYQPCVNKTKKCG</sequence>
<dbReference type="InterPro" id="IPR032675">
    <property type="entry name" value="LRR_dom_sf"/>
</dbReference>
<protein>
    <submittedName>
        <fullName evidence="4">Toll-like receptor 8</fullName>
    </submittedName>
</protein>
<dbReference type="PROSITE" id="PS51450">
    <property type="entry name" value="LRR"/>
    <property type="match status" value="1"/>
</dbReference>
<dbReference type="PRINTS" id="PR00019">
    <property type="entry name" value="LEURICHRPT"/>
</dbReference>
<dbReference type="SUPFAM" id="SSF52058">
    <property type="entry name" value="L domain-like"/>
    <property type="match status" value="1"/>
</dbReference>
<dbReference type="Pfam" id="PF00560">
    <property type="entry name" value="LRR_1"/>
    <property type="match status" value="1"/>
</dbReference>
<gene>
    <name evidence="4" type="primary">LOC103505732</name>
</gene>
<dbReference type="SMART" id="SM00369">
    <property type="entry name" value="LRR_TYP"/>
    <property type="match status" value="2"/>
</dbReference>
<dbReference type="GeneID" id="103505732"/>
<name>A0A1S3CW94_DIACI</name>
<keyword evidence="2" id="KW-0677">Repeat</keyword>
<dbReference type="PANTHER" id="PTHR48051:SF1">
    <property type="entry name" value="RAS SUPPRESSOR PROTEIN 1"/>
    <property type="match status" value="1"/>
</dbReference>
<accession>A0A1S3CW94</accession>
<dbReference type="GO" id="GO:0005737">
    <property type="term" value="C:cytoplasm"/>
    <property type="evidence" value="ECO:0007669"/>
    <property type="project" value="TreeGrafter"/>
</dbReference>
<evidence type="ECO:0000256" key="1">
    <source>
        <dbReference type="ARBA" id="ARBA00022614"/>
    </source>
</evidence>
<keyword evidence="1" id="KW-0433">Leucine-rich repeat</keyword>
<dbReference type="InterPro" id="IPR050216">
    <property type="entry name" value="LRR_domain-containing"/>
</dbReference>
<organism evidence="3 4">
    <name type="scientific">Diaphorina citri</name>
    <name type="common">Asian citrus psyllid</name>
    <dbReference type="NCBI Taxonomy" id="121845"/>
    <lineage>
        <taxon>Eukaryota</taxon>
        <taxon>Metazoa</taxon>
        <taxon>Ecdysozoa</taxon>
        <taxon>Arthropoda</taxon>
        <taxon>Hexapoda</taxon>
        <taxon>Insecta</taxon>
        <taxon>Pterygota</taxon>
        <taxon>Neoptera</taxon>
        <taxon>Paraneoptera</taxon>
        <taxon>Hemiptera</taxon>
        <taxon>Sternorrhyncha</taxon>
        <taxon>Psylloidea</taxon>
        <taxon>Psyllidae</taxon>
        <taxon>Diaphorininae</taxon>
        <taxon>Diaphorina</taxon>
    </lineage>
</organism>
<dbReference type="RefSeq" id="XP_008468310.1">
    <property type="nucleotide sequence ID" value="XM_008470088.2"/>
</dbReference>
<dbReference type="KEGG" id="dci:103505732"/>
<keyword evidence="3" id="KW-1185">Reference proteome</keyword>
<evidence type="ECO:0000313" key="4">
    <source>
        <dbReference type="RefSeq" id="XP_008468310.1"/>
    </source>
</evidence>
<dbReference type="PANTHER" id="PTHR48051">
    <property type="match status" value="1"/>
</dbReference>
<dbReference type="PaxDb" id="121845-A0A1S3CW94"/>
<dbReference type="CTD" id="34449"/>
<dbReference type="AlphaFoldDB" id="A0A1S3CW94"/>
<dbReference type="Proteomes" id="UP000079169">
    <property type="component" value="Unplaced"/>
</dbReference>
<evidence type="ECO:0000256" key="2">
    <source>
        <dbReference type="ARBA" id="ARBA00022737"/>
    </source>
</evidence>
<proteinExistence type="predicted"/>